<feature type="domain" description="EF-hand" evidence="3">
    <location>
        <begin position="8"/>
        <end position="43"/>
    </location>
</feature>
<dbReference type="AlphaFoldDB" id="A0A8H7SMQ4"/>
<evidence type="ECO:0000256" key="1">
    <source>
        <dbReference type="ARBA" id="ARBA00022737"/>
    </source>
</evidence>
<sequence>MSDQINSTQLAEFKETFALFDKDNNGSINISELGAVMQSLGYNATDQELKDMISEVDVNVSVIIINDNVWEKKLTKKKKKKRMSGAADTEDDLLDAFKVFDKDNDGYITPDELRQVMKQLGQKLSEQEVDEMIKEADADSDGKIDYKEFGKMMVR</sequence>
<dbReference type="SUPFAM" id="SSF47473">
    <property type="entry name" value="EF-hand"/>
    <property type="match status" value="1"/>
</dbReference>
<evidence type="ECO:0000256" key="2">
    <source>
        <dbReference type="ARBA" id="ARBA00022837"/>
    </source>
</evidence>
<feature type="domain" description="EF-hand" evidence="3">
    <location>
        <begin position="88"/>
        <end position="123"/>
    </location>
</feature>
<dbReference type="InterPro" id="IPR018247">
    <property type="entry name" value="EF_Hand_1_Ca_BS"/>
</dbReference>
<gene>
    <name evidence="4" type="ORF">INT48_004817</name>
</gene>
<dbReference type="Gene3D" id="1.10.238.10">
    <property type="entry name" value="EF-hand"/>
    <property type="match status" value="3"/>
</dbReference>
<evidence type="ECO:0000313" key="4">
    <source>
        <dbReference type="EMBL" id="KAG2232007.1"/>
    </source>
</evidence>
<dbReference type="FunFam" id="1.10.238.10:FF:000001">
    <property type="entry name" value="Calmodulin 1"/>
    <property type="match status" value="1"/>
</dbReference>
<evidence type="ECO:0000259" key="3">
    <source>
        <dbReference type="PROSITE" id="PS50222"/>
    </source>
</evidence>
<protein>
    <recommendedName>
        <fullName evidence="3">EF-hand domain-containing protein</fullName>
    </recommendedName>
</protein>
<dbReference type="SMART" id="SM00054">
    <property type="entry name" value="EFh"/>
    <property type="match status" value="3"/>
</dbReference>
<name>A0A8H7SMQ4_9FUNG</name>
<feature type="domain" description="EF-hand" evidence="3">
    <location>
        <begin position="124"/>
        <end position="155"/>
    </location>
</feature>
<dbReference type="PANTHER" id="PTHR23048:SF0">
    <property type="entry name" value="CALMODULIN LIKE 3"/>
    <property type="match status" value="1"/>
</dbReference>
<accession>A0A8H7SMQ4</accession>
<dbReference type="EMBL" id="JAEPRE010000127">
    <property type="protein sequence ID" value="KAG2232007.1"/>
    <property type="molecule type" value="Genomic_DNA"/>
</dbReference>
<dbReference type="PROSITE" id="PS50222">
    <property type="entry name" value="EF_HAND_2"/>
    <property type="match status" value="3"/>
</dbReference>
<keyword evidence="2" id="KW-0106">Calcium</keyword>
<keyword evidence="1" id="KW-0677">Repeat</keyword>
<dbReference type="CDD" id="cd00051">
    <property type="entry name" value="EFh"/>
    <property type="match status" value="2"/>
</dbReference>
<dbReference type="GO" id="GO:0016460">
    <property type="term" value="C:myosin II complex"/>
    <property type="evidence" value="ECO:0007669"/>
    <property type="project" value="TreeGrafter"/>
</dbReference>
<dbReference type="Pfam" id="PF13499">
    <property type="entry name" value="EF-hand_7"/>
    <property type="match status" value="2"/>
</dbReference>
<evidence type="ECO:0000313" key="5">
    <source>
        <dbReference type="Proteomes" id="UP000613177"/>
    </source>
</evidence>
<dbReference type="InterPro" id="IPR050230">
    <property type="entry name" value="CALM/Myosin/TropC-like"/>
</dbReference>
<keyword evidence="5" id="KW-1185">Reference proteome</keyword>
<dbReference type="InterPro" id="IPR011992">
    <property type="entry name" value="EF-hand-dom_pair"/>
</dbReference>
<reference evidence="4" key="1">
    <citation type="submission" date="2021-01" db="EMBL/GenBank/DDBJ databases">
        <title>Metabolic potential, ecology and presence of endohyphal bacteria is reflected in genomic diversity of Mucoromycotina.</title>
        <authorList>
            <person name="Muszewska A."/>
            <person name="Okrasinska A."/>
            <person name="Steczkiewicz K."/>
            <person name="Drgas O."/>
            <person name="Orlowska M."/>
            <person name="Perlinska-Lenart U."/>
            <person name="Aleksandrzak-Piekarczyk T."/>
            <person name="Szatraj K."/>
            <person name="Zielenkiewicz U."/>
            <person name="Pilsyk S."/>
            <person name="Malc E."/>
            <person name="Mieczkowski P."/>
            <person name="Kruszewska J.S."/>
            <person name="Biernat P."/>
            <person name="Pawlowska J."/>
        </authorList>
    </citation>
    <scope>NUCLEOTIDE SEQUENCE</scope>
    <source>
        <strain evidence="4">WA0000018081</strain>
    </source>
</reference>
<proteinExistence type="predicted"/>
<dbReference type="GO" id="GO:0005509">
    <property type="term" value="F:calcium ion binding"/>
    <property type="evidence" value="ECO:0007669"/>
    <property type="project" value="InterPro"/>
</dbReference>
<dbReference type="Proteomes" id="UP000613177">
    <property type="component" value="Unassembled WGS sequence"/>
</dbReference>
<dbReference type="PANTHER" id="PTHR23048">
    <property type="entry name" value="MYOSIN LIGHT CHAIN 1, 3"/>
    <property type="match status" value="1"/>
</dbReference>
<dbReference type="PROSITE" id="PS00018">
    <property type="entry name" value="EF_HAND_1"/>
    <property type="match status" value="3"/>
</dbReference>
<comment type="caution">
    <text evidence="4">The sequence shown here is derived from an EMBL/GenBank/DDBJ whole genome shotgun (WGS) entry which is preliminary data.</text>
</comment>
<dbReference type="InterPro" id="IPR002048">
    <property type="entry name" value="EF_hand_dom"/>
</dbReference>
<organism evidence="4 5">
    <name type="scientific">Thamnidium elegans</name>
    <dbReference type="NCBI Taxonomy" id="101142"/>
    <lineage>
        <taxon>Eukaryota</taxon>
        <taxon>Fungi</taxon>
        <taxon>Fungi incertae sedis</taxon>
        <taxon>Mucoromycota</taxon>
        <taxon>Mucoromycotina</taxon>
        <taxon>Mucoromycetes</taxon>
        <taxon>Mucorales</taxon>
        <taxon>Mucorineae</taxon>
        <taxon>Mucoraceae</taxon>
        <taxon>Thamnidium</taxon>
    </lineage>
</organism>